<dbReference type="SMART" id="SM01086">
    <property type="entry name" value="ClpB_D2-small"/>
    <property type="match status" value="1"/>
</dbReference>
<dbReference type="Pfam" id="PF10431">
    <property type="entry name" value="ClpB_D2-small"/>
    <property type="match status" value="1"/>
</dbReference>
<dbReference type="InterPro" id="IPR019489">
    <property type="entry name" value="Clp_ATPase_C"/>
</dbReference>
<reference evidence="8 9" key="1">
    <citation type="journal article" date="2015" name="Microbiology (Mosc.)">
        <title>Genomics of the Weissella cibaria species with an examination of its metabolic traits.</title>
        <authorList>
            <person name="Lynch K.M."/>
            <person name="Lucid A."/>
            <person name="Arendt E.K."/>
            <person name="Sleator R.D."/>
            <person name="Lucey B."/>
            <person name="Coffey A."/>
        </authorList>
    </citation>
    <scope>NUCLEOTIDE SEQUENCE [LARGE SCALE GENOMIC DNA]</scope>
    <source>
        <strain evidence="8 9">MG1</strain>
    </source>
</reference>
<dbReference type="Gene3D" id="1.10.8.60">
    <property type="match status" value="2"/>
</dbReference>
<dbReference type="GO" id="GO:0005737">
    <property type="term" value="C:cytoplasm"/>
    <property type="evidence" value="ECO:0007669"/>
    <property type="project" value="TreeGrafter"/>
</dbReference>
<evidence type="ECO:0000256" key="5">
    <source>
        <dbReference type="ARBA" id="ARBA00025613"/>
    </source>
</evidence>
<gene>
    <name evidence="8" type="primary">clpE_2</name>
    <name evidence="8" type="ORF">QX99_01810</name>
</gene>
<dbReference type="InterPro" id="IPR003593">
    <property type="entry name" value="AAA+_ATPase"/>
</dbReference>
<dbReference type="PATRIC" id="fig|137591.25.peg.1781"/>
<evidence type="ECO:0000256" key="3">
    <source>
        <dbReference type="ARBA" id="ARBA00022840"/>
    </source>
</evidence>
<dbReference type="Pfam" id="PF07724">
    <property type="entry name" value="AAA_2"/>
    <property type="match status" value="1"/>
</dbReference>
<protein>
    <submittedName>
        <fullName evidence="8">ClpE_2 protein</fullName>
    </submittedName>
</protein>
<proteinExistence type="predicted"/>
<evidence type="ECO:0000259" key="7">
    <source>
        <dbReference type="SMART" id="SM01086"/>
    </source>
</evidence>
<dbReference type="SMART" id="SM00382">
    <property type="entry name" value="AAA"/>
    <property type="match status" value="2"/>
</dbReference>
<dbReference type="GO" id="GO:0016887">
    <property type="term" value="F:ATP hydrolysis activity"/>
    <property type="evidence" value="ECO:0007669"/>
    <property type="project" value="InterPro"/>
</dbReference>
<dbReference type="InterPro" id="IPR050130">
    <property type="entry name" value="ClpA_ClpB"/>
</dbReference>
<evidence type="ECO:0000256" key="2">
    <source>
        <dbReference type="ARBA" id="ARBA00022741"/>
    </source>
</evidence>
<dbReference type="EMBL" id="JWHU01000034">
    <property type="protein sequence ID" value="KIU19789.1"/>
    <property type="molecule type" value="Genomic_DNA"/>
</dbReference>
<sequence length="628" mass="70310">MSDTPYLDRFTTNLSQLVREHPDRYGAYGRDIELGRLIRILNQHKKNSAAILGEAGVGKTALVEELVKRINDSDDLLHNTLLDREVVSLELSALMEATDGGTFASNLHHVIDEVKANPHLLLFIDEMHELIGTGASGQSGMDAANILKPAIGRGEIQVIGATTNTEFRQYIESDNAMERRFDKVLLDEFTPVQTKATLRHVADGLTGLSHVAVPDAALDAVIHFADRYITTHFFPEKAITLLDNAMVEAKMNGKSELSKDEVAAIIHERYHVPMSVLTEKDDDRLFQLFDRMKRQVIGQDRALSKIVDSIRVRSAGLGDMSKPLSFLLAGTPGVGKTETAKALATNYFGDDRQLIRFDMSEFKFAKQSMARFAERVAEAVKFHPYSVLLLDEIEKADPMVLDLLLQILDDGRLTNERGQTINFKDLIVIMTTNIGHQLIIERAAKSEAYRTEPNNLVTFEKNFENALLGADLRQEFISRIGAIIIYEPLEIPDVKRIIQLKLNHLDQQAARQGYHLIYQPEQVGKLIPGFTTGEEKVNDRLVKSSPLVDFLVDKGYRKSQGVRPLDDSIMEFVEARLADAILAERRSGKKNGDSFIFRAWGNPPDATHPRGDWNAVVSQAFLERTEAV</sequence>
<dbReference type="InterPro" id="IPR001270">
    <property type="entry name" value="ClpA/B"/>
</dbReference>
<evidence type="ECO:0000259" key="6">
    <source>
        <dbReference type="SMART" id="SM00382"/>
    </source>
</evidence>
<feature type="domain" description="Clp ATPase C-terminal" evidence="7">
    <location>
        <begin position="489"/>
        <end position="597"/>
    </location>
</feature>
<accession>A0A0D1K451</accession>
<dbReference type="GO" id="GO:0034605">
    <property type="term" value="P:cellular response to heat"/>
    <property type="evidence" value="ECO:0007669"/>
    <property type="project" value="TreeGrafter"/>
</dbReference>
<dbReference type="Proteomes" id="UP000032287">
    <property type="component" value="Unassembled WGS sequence"/>
</dbReference>
<dbReference type="CDD" id="cd00009">
    <property type="entry name" value="AAA"/>
    <property type="match status" value="1"/>
</dbReference>
<evidence type="ECO:0000313" key="9">
    <source>
        <dbReference type="Proteomes" id="UP000032287"/>
    </source>
</evidence>
<comment type="caution">
    <text evidence="8">The sequence shown here is derived from an EMBL/GenBank/DDBJ whole genome shotgun (WGS) entry which is preliminary data.</text>
</comment>
<dbReference type="GO" id="GO:0005524">
    <property type="term" value="F:ATP binding"/>
    <property type="evidence" value="ECO:0007669"/>
    <property type="project" value="UniProtKB-KW"/>
</dbReference>
<feature type="domain" description="AAA+ ATPase" evidence="6">
    <location>
        <begin position="45"/>
        <end position="191"/>
    </location>
</feature>
<dbReference type="RefSeq" id="WP_043711982.1">
    <property type="nucleotide sequence ID" value="NZ_JALOCT010000001.1"/>
</dbReference>
<dbReference type="PANTHER" id="PTHR11638:SF18">
    <property type="entry name" value="HEAT SHOCK PROTEIN 104"/>
    <property type="match status" value="1"/>
</dbReference>
<keyword evidence="4" id="KW-0143">Chaperone</keyword>
<dbReference type="SUPFAM" id="SSF52540">
    <property type="entry name" value="P-loop containing nucleoside triphosphate hydrolases"/>
    <property type="match status" value="2"/>
</dbReference>
<evidence type="ECO:0000313" key="8">
    <source>
        <dbReference type="EMBL" id="KIU19789.1"/>
    </source>
</evidence>
<organism evidence="8 9">
    <name type="scientific">Weissella cibaria</name>
    <dbReference type="NCBI Taxonomy" id="137591"/>
    <lineage>
        <taxon>Bacteria</taxon>
        <taxon>Bacillati</taxon>
        <taxon>Bacillota</taxon>
        <taxon>Bacilli</taxon>
        <taxon>Lactobacillales</taxon>
        <taxon>Lactobacillaceae</taxon>
        <taxon>Weissella</taxon>
    </lineage>
</organism>
<evidence type="ECO:0000256" key="4">
    <source>
        <dbReference type="ARBA" id="ARBA00023186"/>
    </source>
</evidence>
<dbReference type="InterPro" id="IPR003959">
    <property type="entry name" value="ATPase_AAA_core"/>
</dbReference>
<dbReference type="InterPro" id="IPR027417">
    <property type="entry name" value="P-loop_NTPase"/>
</dbReference>
<dbReference type="Gene3D" id="3.40.50.300">
    <property type="entry name" value="P-loop containing nucleotide triphosphate hydrolases"/>
    <property type="match status" value="2"/>
</dbReference>
<keyword evidence="3" id="KW-0067">ATP-binding</keyword>
<dbReference type="PANTHER" id="PTHR11638">
    <property type="entry name" value="ATP-DEPENDENT CLP PROTEASE"/>
    <property type="match status" value="1"/>
</dbReference>
<name>A0A0D1K451_9LACO</name>
<comment type="function">
    <text evidence="5">Part of a stress-induced multi-chaperone system, it is involved in the recovery of the cell from heat-induced damage, in cooperation with DnaK, DnaJ and GrpE. Acts before DnaK, in the processing of protein aggregates. Protein binding stimulates the ATPase activity; ATP hydrolysis unfolds the denatured protein aggregates, which probably helps expose new hydrophobic binding sites on the surface of ClpB-bound aggregates, contributing to the solubilization and refolding of denatured protein aggregates by DnaK.</text>
</comment>
<keyword evidence="9" id="KW-1185">Reference proteome</keyword>
<evidence type="ECO:0000256" key="1">
    <source>
        <dbReference type="ARBA" id="ARBA00022737"/>
    </source>
</evidence>
<dbReference type="Pfam" id="PF00004">
    <property type="entry name" value="AAA"/>
    <property type="match status" value="1"/>
</dbReference>
<feature type="domain" description="AAA+ ATPase" evidence="6">
    <location>
        <begin position="322"/>
        <end position="453"/>
    </location>
</feature>
<dbReference type="Pfam" id="PF17871">
    <property type="entry name" value="AAA_lid_9"/>
    <property type="match status" value="1"/>
</dbReference>
<keyword evidence="1" id="KW-0677">Repeat</keyword>
<keyword evidence="2" id="KW-0547">Nucleotide-binding</keyword>
<dbReference type="AlphaFoldDB" id="A0A0D1K451"/>
<dbReference type="PRINTS" id="PR00300">
    <property type="entry name" value="CLPPROTEASEA"/>
</dbReference>
<dbReference type="InterPro" id="IPR041546">
    <property type="entry name" value="ClpA/ClpB_AAA_lid"/>
</dbReference>